<dbReference type="InterPro" id="IPR001845">
    <property type="entry name" value="HTH_ArsR_DNA-bd_dom"/>
</dbReference>
<dbReference type="PRINTS" id="PR00778">
    <property type="entry name" value="HTHARSR"/>
</dbReference>
<evidence type="ECO:0000259" key="2">
    <source>
        <dbReference type="PROSITE" id="PS50987"/>
    </source>
</evidence>
<feature type="region of interest" description="Disordered" evidence="1">
    <location>
        <begin position="117"/>
        <end position="138"/>
    </location>
</feature>
<organism evidence="3 4">
    <name type="scientific">Agromyces salentinus</name>
    <dbReference type="NCBI Taxonomy" id="269421"/>
    <lineage>
        <taxon>Bacteria</taxon>
        <taxon>Bacillati</taxon>
        <taxon>Actinomycetota</taxon>
        <taxon>Actinomycetes</taxon>
        <taxon>Micrococcales</taxon>
        <taxon>Microbacteriaceae</taxon>
        <taxon>Agromyces</taxon>
    </lineage>
</organism>
<dbReference type="PANTHER" id="PTHR38600:SF2">
    <property type="entry name" value="SLL0088 PROTEIN"/>
    <property type="match status" value="1"/>
</dbReference>
<accession>A0ABN2MIA0</accession>
<dbReference type="PANTHER" id="PTHR38600">
    <property type="entry name" value="TRANSCRIPTIONAL REGULATORY PROTEIN"/>
    <property type="match status" value="1"/>
</dbReference>
<dbReference type="Gene3D" id="1.10.10.10">
    <property type="entry name" value="Winged helix-like DNA-binding domain superfamily/Winged helix DNA-binding domain"/>
    <property type="match status" value="1"/>
</dbReference>
<dbReference type="NCBIfam" id="NF033788">
    <property type="entry name" value="HTH_metalloreg"/>
    <property type="match status" value="1"/>
</dbReference>
<evidence type="ECO:0000313" key="3">
    <source>
        <dbReference type="EMBL" id="GAA1826786.1"/>
    </source>
</evidence>
<dbReference type="InterPro" id="IPR036388">
    <property type="entry name" value="WH-like_DNA-bd_sf"/>
</dbReference>
<keyword evidence="4" id="KW-1185">Reference proteome</keyword>
<dbReference type="PROSITE" id="PS50987">
    <property type="entry name" value="HTH_ARSR_2"/>
    <property type="match status" value="1"/>
</dbReference>
<dbReference type="EMBL" id="BAAANK010000002">
    <property type="protein sequence ID" value="GAA1826786.1"/>
    <property type="molecule type" value="Genomic_DNA"/>
</dbReference>
<comment type="caution">
    <text evidence="3">The sequence shown here is derived from an EMBL/GenBank/DDBJ whole genome shotgun (WGS) entry which is preliminary data.</text>
</comment>
<sequence length="138" mass="14953">MNGAKVSGTDQLSAVFSALADPTRRVILAGLAEGDATVTELTARLPISMPAVSRHLKVLEGATLISRTRSGKWRASHLEAAPLREAADWIERYREFWDTSLTRLDAHLAAVQAAERAGVTTEHDLGRPAHSTTDLEEP</sequence>
<feature type="domain" description="HTH arsR-type" evidence="2">
    <location>
        <begin position="4"/>
        <end position="98"/>
    </location>
</feature>
<dbReference type="Pfam" id="PF12840">
    <property type="entry name" value="HTH_20"/>
    <property type="match status" value="1"/>
</dbReference>
<dbReference type="InterPro" id="IPR036390">
    <property type="entry name" value="WH_DNA-bd_sf"/>
</dbReference>
<evidence type="ECO:0000313" key="4">
    <source>
        <dbReference type="Proteomes" id="UP001501746"/>
    </source>
</evidence>
<dbReference type="CDD" id="cd00090">
    <property type="entry name" value="HTH_ARSR"/>
    <property type="match status" value="1"/>
</dbReference>
<dbReference type="Proteomes" id="UP001501746">
    <property type="component" value="Unassembled WGS sequence"/>
</dbReference>
<dbReference type="InterPro" id="IPR011991">
    <property type="entry name" value="ArsR-like_HTH"/>
</dbReference>
<gene>
    <name evidence="3" type="ORF">GCM10009750_07800</name>
</gene>
<dbReference type="SMART" id="SM00418">
    <property type="entry name" value="HTH_ARSR"/>
    <property type="match status" value="1"/>
</dbReference>
<dbReference type="SUPFAM" id="SSF46785">
    <property type="entry name" value="Winged helix' DNA-binding domain"/>
    <property type="match status" value="1"/>
</dbReference>
<evidence type="ECO:0000256" key="1">
    <source>
        <dbReference type="SAM" id="MobiDB-lite"/>
    </source>
</evidence>
<proteinExistence type="predicted"/>
<name>A0ABN2MIA0_9MICO</name>
<protein>
    <submittedName>
        <fullName evidence="3">Metalloregulator ArsR/SmtB family transcription factor</fullName>
    </submittedName>
</protein>
<reference evidence="3 4" key="1">
    <citation type="journal article" date="2019" name="Int. J. Syst. Evol. Microbiol.">
        <title>The Global Catalogue of Microorganisms (GCM) 10K type strain sequencing project: providing services to taxonomists for standard genome sequencing and annotation.</title>
        <authorList>
            <consortium name="The Broad Institute Genomics Platform"/>
            <consortium name="The Broad Institute Genome Sequencing Center for Infectious Disease"/>
            <person name="Wu L."/>
            <person name="Ma J."/>
        </authorList>
    </citation>
    <scope>NUCLEOTIDE SEQUENCE [LARGE SCALE GENOMIC DNA]</scope>
    <source>
        <strain evidence="3 4">JCM 14323</strain>
    </source>
</reference>